<evidence type="ECO:0000313" key="1">
    <source>
        <dbReference type="EMBL" id="MBX60721.1"/>
    </source>
</evidence>
<reference evidence="1" key="1">
    <citation type="submission" date="2018-02" db="EMBL/GenBank/DDBJ databases">
        <title>Rhizophora mucronata_Transcriptome.</title>
        <authorList>
            <person name="Meera S.P."/>
            <person name="Sreeshan A."/>
            <person name="Augustine A."/>
        </authorList>
    </citation>
    <scope>NUCLEOTIDE SEQUENCE</scope>
    <source>
        <tissue evidence="1">Leaf</tissue>
    </source>
</reference>
<name>A0A2P2Q151_RHIMU</name>
<sequence>MYLLPPSRGTKEFVIPIQKTFLVPRKMEVASISFIKQLMLMQLDKESVARSIAVIVHMRIAFAGTRLARLNL</sequence>
<dbReference type="EMBL" id="GGEC01080237">
    <property type="protein sequence ID" value="MBX60721.1"/>
    <property type="molecule type" value="Transcribed_RNA"/>
</dbReference>
<protein>
    <submittedName>
        <fullName evidence="1">Uncharacterized protein</fullName>
    </submittedName>
</protein>
<organism evidence="1">
    <name type="scientific">Rhizophora mucronata</name>
    <name type="common">Asiatic mangrove</name>
    <dbReference type="NCBI Taxonomy" id="61149"/>
    <lineage>
        <taxon>Eukaryota</taxon>
        <taxon>Viridiplantae</taxon>
        <taxon>Streptophyta</taxon>
        <taxon>Embryophyta</taxon>
        <taxon>Tracheophyta</taxon>
        <taxon>Spermatophyta</taxon>
        <taxon>Magnoliopsida</taxon>
        <taxon>eudicotyledons</taxon>
        <taxon>Gunneridae</taxon>
        <taxon>Pentapetalae</taxon>
        <taxon>rosids</taxon>
        <taxon>fabids</taxon>
        <taxon>Malpighiales</taxon>
        <taxon>Rhizophoraceae</taxon>
        <taxon>Rhizophora</taxon>
    </lineage>
</organism>
<dbReference type="AlphaFoldDB" id="A0A2P2Q151"/>
<proteinExistence type="predicted"/>
<accession>A0A2P2Q151</accession>